<dbReference type="EMBL" id="CCKQ01000188">
    <property type="protein sequence ID" value="CDW71251.1"/>
    <property type="molecule type" value="Genomic_DNA"/>
</dbReference>
<dbReference type="InParanoid" id="A0A077ZRZ4"/>
<name>A0A077ZRZ4_STYLE</name>
<protein>
    <submittedName>
        <fullName evidence="1">Uncharacterized protein</fullName>
    </submittedName>
</protein>
<evidence type="ECO:0000313" key="1">
    <source>
        <dbReference type="EMBL" id="CDW71251.1"/>
    </source>
</evidence>
<keyword evidence="2" id="KW-1185">Reference proteome</keyword>
<dbReference type="AlphaFoldDB" id="A0A077ZRZ4"/>
<proteinExistence type="predicted"/>
<evidence type="ECO:0000313" key="2">
    <source>
        <dbReference type="Proteomes" id="UP000039865"/>
    </source>
</evidence>
<accession>A0A077ZRZ4</accession>
<sequence length="299" mass="34273">MIVSFQDRLKGSIGEDEVHIMSYDLSQKKTLWLFNKKDDKNITLSVKIRQQESLIITLALNKKILYIDLLSGYLRAEFDIYYKSSEPFLIVYDIYGKAYIGLNGQENLQSFLNIIDFQFSQLQIQETLVQNLRGYFGNYLQSICISDDDNHVYMSIHTSITVFSQVQTYRIGIVRISTIDSSNHKIYYQSAFTPGENQSPIILLYSLSAGSDYCVGLMAHEQFSSGGIIGLSVLNITTGNFTLHYQTSFEYIYIKLFSSIVTKNSTARFFVKVQPTTDAIFFQYIVTVEDIKSPDKMIF</sequence>
<dbReference type="Proteomes" id="UP000039865">
    <property type="component" value="Unassembled WGS sequence"/>
</dbReference>
<reference evidence="1 2" key="1">
    <citation type="submission" date="2014-06" db="EMBL/GenBank/DDBJ databases">
        <authorList>
            <person name="Swart Estienne"/>
        </authorList>
    </citation>
    <scope>NUCLEOTIDE SEQUENCE [LARGE SCALE GENOMIC DNA]</scope>
    <source>
        <strain evidence="1 2">130c</strain>
    </source>
</reference>
<gene>
    <name evidence="1" type="primary">Contig7555.g8067</name>
    <name evidence="1" type="ORF">STYLEM_192</name>
</gene>
<organism evidence="1 2">
    <name type="scientific">Stylonychia lemnae</name>
    <name type="common">Ciliate</name>
    <dbReference type="NCBI Taxonomy" id="5949"/>
    <lineage>
        <taxon>Eukaryota</taxon>
        <taxon>Sar</taxon>
        <taxon>Alveolata</taxon>
        <taxon>Ciliophora</taxon>
        <taxon>Intramacronucleata</taxon>
        <taxon>Spirotrichea</taxon>
        <taxon>Stichotrichia</taxon>
        <taxon>Sporadotrichida</taxon>
        <taxon>Oxytrichidae</taxon>
        <taxon>Stylonychinae</taxon>
        <taxon>Stylonychia</taxon>
    </lineage>
</organism>